<protein>
    <submittedName>
        <fullName evidence="2">Uncharacterized protein</fullName>
    </submittedName>
</protein>
<proteinExistence type="predicted"/>
<accession>C1DII3</accession>
<evidence type="ECO:0000256" key="1">
    <source>
        <dbReference type="SAM" id="MobiDB-lite"/>
    </source>
</evidence>
<reference evidence="2 3" key="1">
    <citation type="journal article" date="2009" name="J. Bacteriol.">
        <title>Genome sequence of Azotobacter vinelandii, an obligate aerobe specialized to support diverse anaerobic metabolic processes.</title>
        <authorList>
            <person name="Setubal J.C."/>
            <person name="dos Santos P."/>
            <person name="Goldman B.S."/>
            <person name="Ertesvag H."/>
            <person name="Espin G."/>
            <person name="Rubio L.M."/>
            <person name="Valla S."/>
            <person name="Almeida N.F."/>
            <person name="Balasubramanian D."/>
            <person name="Cromes L."/>
            <person name="Curatti L."/>
            <person name="Du Z."/>
            <person name="Godsy E."/>
            <person name="Goodner B."/>
            <person name="Hellner-Burris K."/>
            <person name="Hernandez J.A."/>
            <person name="Houmiel K."/>
            <person name="Imperial J."/>
            <person name="Kennedy C."/>
            <person name="Larson T.J."/>
            <person name="Latreille P."/>
            <person name="Ligon L.S."/>
            <person name="Lu J."/>
            <person name="Maerk M."/>
            <person name="Miller N.M."/>
            <person name="Norton S."/>
            <person name="O'Carroll I.P."/>
            <person name="Paulsen I."/>
            <person name="Raulfs E.C."/>
            <person name="Roemer R."/>
            <person name="Rosser J."/>
            <person name="Segura D."/>
            <person name="Slater S."/>
            <person name="Stricklin S.L."/>
            <person name="Studholme D.J."/>
            <person name="Sun J."/>
            <person name="Viana C.J."/>
            <person name="Wallin E."/>
            <person name="Wang B."/>
            <person name="Wheeler C."/>
            <person name="Zhu H."/>
            <person name="Dean D.R."/>
            <person name="Dixon R."/>
            <person name="Wood D."/>
        </authorList>
    </citation>
    <scope>NUCLEOTIDE SEQUENCE [LARGE SCALE GENOMIC DNA]</scope>
    <source>
        <strain evidence="3">DJ / ATCC BAA-1303</strain>
    </source>
</reference>
<dbReference type="EnsemblBacteria" id="ACO78664">
    <property type="protein sequence ID" value="ACO78664"/>
    <property type="gene ID" value="Avin_24800"/>
</dbReference>
<evidence type="ECO:0000313" key="3">
    <source>
        <dbReference type="Proteomes" id="UP000002424"/>
    </source>
</evidence>
<dbReference type="STRING" id="322710.Avin_24800"/>
<gene>
    <name evidence="2" type="ordered locus">Avin_24800</name>
</gene>
<keyword evidence="3" id="KW-1185">Reference proteome</keyword>
<sequence>MPAAIASTPHSSARMRGSPNGPTDIGSPTNGSPSMAVDRPCRRPSCAEIGQPGWI</sequence>
<evidence type="ECO:0000313" key="2">
    <source>
        <dbReference type="EMBL" id="ACO78664.1"/>
    </source>
</evidence>
<organism evidence="2 3">
    <name type="scientific">Azotobacter vinelandii (strain DJ / ATCC BAA-1303)</name>
    <dbReference type="NCBI Taxonomy" id="322710"/>
    <lineage>
        <taxon>Bacteria</taxon>
        <taxon>Pseudomonadati</taxon>
        <taxon>Pseudomonadota</taxon>
        <taxon>Gammaproteobacteria</taxon>
        <taxon>Pseudomonadales</taxon>
        <taxon>Pseudomonadaceae</taxon>
        <taxon>Azotobacter</taxon>
    </lineage>
</organism>
<feature type="region of interest" description="Disordered" evidence="1">
    <location>
        <begin position="1"/>
        <end position="55"/>
    </location>
</feature>
<dbReference type="HOGENOM" id="CLU_3021938_0_0_6"/>
<dbReference type="EMBL" id="CP001157">
    <property type="protein sequence ID" value="ACO78664.1"/>
    <property type="molecule type" value="Genomic_DNA"/>
</dbReference>
<dbReference type="KEGG" id="avn:Avin_24800"/>
<dbReference type="Proteomes" id="UP000002424">
    <property type="component" value="Chromosome"/>
</dbReference>
<dbReference type="AlphaFoldDB" id="C1DII3"/>
<name>C1DII3_AZOVD</name>